<dbReference type="EMBL" id="WWCU01000016">
    <property type="protein sequence ID" value="MYN08737.1"/>
    <property type="molecule type" value="Genomic_DNA"/>
</dbReference>
<evidence type="ECO:0000313" key="2">
    <source>
        <dbReference type="EMBL" id="MYN08737.1"/>
    </source>
</evidence>
<protein>
    <submittedName>
        <fullName evidence="2">Uncharacterized protein</fullName>
    </submittedName>
</protein>
<gene>
    <name evidence="2" type="ORF">GTP77_15505</name>
</gene>
<comment type="caution">
    <text evidence="2">The sequence shown here is derived from an EMBL/GenBank/DDBJ whole genome shotgun (WGS) entry which is preliminary data.</text>
</comment>
<keyword evidence="1" id="KW-0472">Membrane</keyword>
<dbReference type="RefSeq" id="WP_161073052.1">
    <property type="nucleotide sequence ID" value="NZ_WWCU01000016.1"/>
</dbReference>
<reference evidence="2 3" key="1">
    <citation type="submission" date="2019-12" db="EMBL/GenBank/DDBJ databases">
        <title>Novel species isolated from a subtropical stream in China.</title>
        <authorList>
            <person name="Lu H."/>
        </authorList>
    </citation>
    <scope>NUCLEOTIDE SEQUENCE [LARGE SCALE GENOMIC DNA]</scope>
    <source>
        <strain evidence="2 3">FT127W</strain>
    </source>
</reference>
<keyword evidence="1" id="KW-0812">Transmembrane</keyword>
<sequence length="117" mass="13301">MSPDQLAFYSGWASILGLAVSLLSLAYVRSIKANIIKYQRKQRLRFLIDEIEGICMLPPLPWRPEEQAKLNALKRHLPPRPRAKQRLLIDLHSLLANGSRAALIEALKDLRTFSEGL</sequence>
<name>A0A7X4HDU9_9BURK</name>
<dbReference type="Proteomes" id="UP000450676">
    <property type="component" value="Unassembled WGS sequence"/>
</dbReference>
<proteinExistence type="predicted"/>
<accession>A0A7X4HDU9</accession>
<organism evidence="2 3">
    <name type="scientific">Pseudoduganella aquatica</name>
    <dbReference type="NCBI Taxonomy" id="2660641"/>
    <lineage>
        <taxon>Bacteria</taxon>
        <taxon>Pseudomonadati</taxon>
        <taxon>Pseudomonadota</taxon>
        <taxon>Betaproteobacteria</taxon>
        <taxon>Burkholderiales</taxon>
        <taxon>Oxalobacteraceae</taxon>
        <taxon>Telluria group</taxon>
        <taxon>Pseudoduganella</taxon>
    </lineage>
</organism>
<feature type="transmembrane region" description="Helical" evidence="1">
    <location>
        <begin position="6"/>
        <end position="28"/>
    </location>
</feature>
<keyword evidence="1" id="KW-1133">Transmembrane helix</keyword>
<keyword evidence="3" id="KW-1185">Reference proteome</keyword>
<evidence type="ECO:0000313" key="3">
    <source>
        <dbReference type="Proteomes" id="UP000450676"/>
    </source>
</evidence>
<dbReference type="AlphaFoldDB" id="A0A7X4HDU9"/>
<evidence type="ECO:0000256" key="1">
    <source>
        <dbReference type="SAM" id="Phobius"/>
    </source>
</evidence>